<dbReference type="SMART" id="SM00644">
    <property type="entry name" value="Ami_2"/>
    <property type="match status" value="1"/>
</dbReference>
<evidence type="ECO:0000313" key="9">
    <source>
        <dbReference type="EMBL" id="QJE99175.1"/>
    </source>
</evidence>
<dbReference type="KEGG" id="luo:HHL09_02535"/>
<evidence type="ECO:0000256" key="2">
    <source>
        <dbReference type="ARBA" id="ARBA00011901"/>
    </source>
</evidence>
<dbReference type="GO" id="GO:0071555">
    <property type="term" value="P:cell wall organization"/>
    <property type="evidence" value="ECO:0007669"/>
    <property type="project" value="UniProtKB-KW"/>
</dbReference>
<dbReference type="GO" id="GO:0030435">
    <property type="term" value="P:sporulation resulting in formation of a cellular spore"/>
    <property type="evidence" value="ECO:0007669"/>
    <property type="project" value="UniProtKB-KW"/>
</dbReference>
<dbReference type="InterPro" id="IPR036505">
    <property type="entry name" value="Amidase/PGRP_sf"/>
</dbReference>
<dbReference type="Proteomes" id="UP000501812">
    <property type="component" value="Chromosome"/>
</dbReference>
<evidence type="ECO:0000313" key="10">
    <source>
        <dbReference type="Proteomes" id="UP000501812"/>
    </source>
</evidence>
<dbReference type="AlphaFoldDB" id="A0A858RQZ1"/>
<evidence type="ECO:0000256" key="1">
    <source>
        <dbReference type="ARBA" id="ARBA00001561"/>
    </source>
</evidence>
<dbReference type="Pfam" id="PF01510">
    <property type="entry name" value="Amidase_2"/>
    <property type="match status" value="1"/>
</dbReference>
<dbReference type="SUPFAM" id="SSF55846">
    <property type="entry name" value="N-acetylmuramoyl-L-alanine amidase-like"/>
    <property type="match status" value="1"/>
</dbReference>
<keyword evidence="6" id="KW-0961">Cell wall biogenesis/degradation</keyword>
<dbReference type="GO" id="GO:0009253">
    <property type="term" value="P:peptidoglycan catabolic process"/>
    <property type="evidence" value="ECO:0007669"/>
    <property type="project" value="InterPro"/>
</dbReference>
<dbReference type="GO" id="GO:0009254">
    <property type="term" value="P:peptidoglycan turnover"/>
    <property type="evidence" value="ECO:0007669"/>
    <property type="project" value="TreeGrafter"/>
</dbReference>
<gene>
    <name evidence="9" type="ORF">HHL09_02535</name>
</gene>
<dbReference type="InterPro" id="IPR051206">
    <property type="entry name" value="NAMLAA_amidase_2"/>
</dbReference>
<evidence type="ECO:0000256" key="3">
    <source>
        <dbReference type="ARBA" id="ARBA00022801"/>
    </source>
</evidence>
<dbReference type="Gene3D" id="3.40.80.10">
    <property type="entry name" value="Peptidoglycan recognition protein-like"/>
    <property type="match status" value="1"/>
</dbReference>
<dbReference type="EMBL" id="CP051774">
    <property type="protein sequence ID" value="QJE99175.1"/>
    <property type="molecule type" value="Genomic_DNA"/>
</dbReference>
<evidence type="ECO:0000256" key="6">
    <source>
        <dbReference type="ARBA" id="ARBA00023316"/>
    </source>
</evidence>
<accession>A0A858RQZ1</accession>
<dbReference type="CDD" id="cd06583">
    <property type="entry name" value="PGRP"/>
    <property type="match status" value="1"/>
</dbReference>
<evidence type="ECO:0000259" key="8">
    <source>
        <dbReference type="SMART" id="SM00644"/>
    </source>
</evidence>
<dbReference type="PANTHER" id="PTHR30417">
    <property type="entry name" value="N-ACETYLMURAMOYL-L-ALANINE AMIDASE AMID"/>
    <property type="match status" value="1"/>
</dbReference>
<protein>
    <recommendedName>
        <fullName evidence="2">N-acetylmuramoyl-L-alanine amidase</fullName>
        <ecNumber evidence="2">3.5.1.28</ecNumber>
    </recommendedName>
</protein>
<sequence>MWGINPDGSPSSSGHSVSAPTSGGGLAREINLKVDMVPKGTHGRKVVRPMQPRYITIHSTQNYSADAWRHSLALKRGALRSPKRKGGNRIGYLIWHFTVDDKVAIQHMPTNEQGEHADFDGPGNRSSIGIEMCEHRGSNRSATIERTAKLTAKLMHDNGIPLSRVVPHYHWPRRGKNPPNKNCPHFLLDNGRPGAKWRWFLGRVDYHYKRAYQHTYASR</sequence>
<evidence type="ECO:0000256" key="7">
    <source>
        <dbReference type="SAM" id="MobiDB-lite"/>
    </source>
</evidence>
<comment type="catalytic activity">
    <reaction evidence="1">
        <text>Hydrolyzes the link between N-acetylmuramoyl residues and L-amino acid residues in certain cell-wall glycopeptides.</text>
        <dbReference type="EC" id="3.5.1.28"/>
    </reaction>
</comment>
<name>A0A858RQZ1_9BACT</name>
<keyword evidence="3" id="KW-0378">Hydrolase</keyword>
<proteinExistence type="predicted"/>
<keyword evidence="4" id="KW-0749">Sporulation</keyword>
<feature type="domain" description="N-acetylmuramoyl-L-alanine amidase" evidence="8">
    <location>
        <begin position="42"/>
        <end position="194"/>
    </location>
</feature>
<reference evidence="9 10" key="1">
    <citation type="submission" date="2020-04" db="EMBL/GenBank/DDBJ databases">
        <title>Luteolibacter sp. G-1-1-1 isolated from soil.</title>
        <authorList>
            <person name="Dahal R.H."/>
        </authorList>
    </citation>
    <scope>NUCLEOTIDE SEQUENCE [LARGE SCALE GENOMIC DNA]</scope>
    <source>
        <strain evidence="9 10">G-1-1-1</strain>
    </source>
</reference>
<feature type="region of interest" description="Disordered" evidence="7">
    <location>
        <begin position="1"/>
        <end position="25"/>
    </location>
</feature>
<keyword evidence="5" id="KW-0178">Competence</keyword>
<dbReference type="GO" id="GO:0008745">
    <property type="term" value="F:N-acetylmuramoyl-L-alanine amidase activity"/>
    <property type="evidence" value="ECO:0007669"/>
    <property type="project" value="UniProtKB-EC"/>
</dbReference>
<evidence type="ECO:0000256" key="4">
    <source>
        <dbReference type="ARBA" id="ARBA00022969"/>
    </source>
</evidence>
<evidence type="ECO:0000256" key="5">
    <source>
        <dbReference type="ARBA" id="ARBA00023287"/>
    </source>
</evidence>
<dbReference type="EC" id="3.5.1.28" evidence="2"/>
<dbReference type="GO" id="GO:0030420">
    <property type="term" value="P:establishment of competence for transformation"/>
    <property type="evidence" value="ECO:0007669"/>
    <property type="project" value="UniProtKB-KW"/>
</dbReference>
<organism evidence="9 10">
    <name type="scientific">Luteolibacter luteus</name>
    <dbReference type="NCBI Taxonomy" id="2728835"/>
    <lineage>
        <taxon>Bacteria</taxon>
        <taxon>Pseudomonadati</taxon>
        <taxon>Verrucomicrobiota</taxon>
        <taxon>Verrucomicrobiia</taxon>
        <taxon>Verrucomicrobiales</taxon>
        <taxon>Verrucomicrobiaceae</taxon>
        <taxon>Luteolibacter</taxon>
    </lineage>
</organism>
<dbReference type="PANTHER" id="PTHR30417:SF11">
    <property type="entry name" value="N-ACETYLMURAMOYL-L-ALANINE AMIDASE XLYA"/>
    <property type="match status" value="1"/>
</dbReference>
<dbReference type="InterPro" id="IPR002502">
    <property type="entry name" value="Amidase_domain"/>
</dbReference>
<keyword evidence="10" id="KW-1185">Reference proteome</keyword>
<feature type="compositionally biased region" description="Low complexity" evidence="7">
    <location>
        <begin position="1"/>
        <end position="21"/>
    </location>
</feature>